<feature type="compositionally biased region" description="Basic and acidic residues" evidence="1">
    <location>
        <begin position="78"/>
        <end position="87"/>
    </location>
</feature>
<feature type="region of interest" description="Disordered" evidence="1">
    <location>
        <begin position="64"/>
        <end position="87"/>
    </location>
</feature>
<sequence>MYLKISKFKASSLSEISFALSTVLCDFKKFQTFRQNLIVHFPCSYYIAAQVKLMKQKKVKTRMTPSKSRMAFRRTRNEKRQAEACFD</sequence>
<name>A0A0V0XP65_TRIPS</name>
<organism evidence="2 3">
    <name type="scientific">Trichinella pseudospiralis</name>
    <name type="common">Parasitic roundworm</name>
    <dbReference type="NCBI Taxonomy" id="6337"/>
    <lineage>
        <taxon>Eukaryota</taxon>
        <taxon>Metazoa</taxon>
        <taxon>Ecdysozoa</taxon>
        <taxon>Nematoda</taxon>
        <taxon>Enoplea</taxon>
        <taxon>Dorylaimia</taxon>
        <taxon>Trichinellida</taxon>
        <taxon>Trichinellidae</taxon>
        <taxon>Trichinella</taxon>
    </lineage>
</organism>
<evidence type="ECO:0000313" key="2">
    <source>
        <dbReference type="EMBL" id="KRX89782.1"/>
    </source>
</evidence>
<proteinExistence type="predicted"/>
<dbReference type="Proteomes" id="UP000054815">
    <property type="component" value="Unassembled WGS sequence"/>
</dbReference>
<dbReference type="EMBL" id="JYDU01000187">
    <property type="protein sequence ID" value="KRX89782.1"/>
    <property type="molecule type" value="Genomic_DNA"/>
</dbReference>
<evidence type="ECO:0000256" key="1">
    <source>
        <dbReference type="SAM" id="MobiDB-lite"/>
    </source>
</evidence>
<reference evidence="2 3" key="1">
    <citation type="submission" date="2015-01" db="EMBL/GenBank/DDBJ databases">
        <title>Evolution of Trichinella species and genotypes.</title>
        <authorList>
            <person name="Korhonen P.K."/>
            <person name="Edoardo P."/>
            <person name="Giuseppe L.R."/>
            <person name="Gasser R.B."/>
        </authorList>
    </citation>
    <scope>NUCLEOTIDE SEQUENCE [LARGE SCALE GENOMIC DNA]</scope>
    <source>
        <strain evidence="2">ISS141</strain>
    </source>
</reference>
<gene>
    <name evidence="2" type="ORF">T4E_4103</name>
</gene>
<accession>A0A0V0XP65</accession>
<protein>
    <submittedName>
        <fullName evidence="2">Uncharacterized protein</fullName>
    </submittedName>
</protein>
<comment type="caution">
    <text evidence="2">The sequence shown here is derived from an EMBL/GenBank/DDBJ whole genome shotgun (WGS) entry which is preliminary data.</text>
</comment>
<evidence type="ECO:0000313" key="3">
    <source>
        <dbReference type="Proteomes" id="UP000054815"/>
    </source>
</evidence>
<dbReference type="AlphaFoldDB" id="A0A0V0XP65"/>